<feature type="region of interest" description="Disordered" evidence="1">
    <location>
        <begin position="133"/>
        <end position="164"/>
    </location>
</feature>
<dbReference type="GO" id="GO:0006357">
    <property type="term" value="P:regulation of transcription by RNA polymerase II"/>
    <property type="evidence" value="ECO:0007669"/>
    <property type="project" value="TreeGrafter"/>
</dbReference>
<sequence length="302" mass="34779">MHLLKNIHRRKRLQQQDNFDGPAEKIENIGLWKDVENLKTDKNAVMQELIKLRQHQETADKKVLLLGDRLQGMEKNQQQMLSFLVMAMQNPGFLVQLLQPKENNWRMAEAANILEVDNEDDRPVASDGMIVRYQPPMGETPKPVHTRTPCSEKKQESNPSPDGKDFFLNADFLKMLTDEKMCSLDNHAPFILPDAPDDGAWEQFLLASPFLENTEDRKMDDEDGMQKETTESGRQLELSQNFDLLMEQMEKSQNFGMESSAYEANLEKSQNLELLTEQMGFLSSEPKNTHASQQENTTNMQF</sequence>
<organism evidence="2">
    <name type="scientific">Fagus sylvatica</name>
    <name type="common">Beechnut</name>
    <dbReference type="NCBI Taxonomy" id="28930"/>
    <lineage>
        <taxon>Eukaryota</taxon>
        <taxon>Viridiplantae</taxon>
        <taxon>Streptophyta</taxon>
        <taxon>Embryophyta</taxon>
        <taxon>Tracheophyta</taxon>
        <taxon>Spermatophyta</taxon>
        <taxon>Magnoliopsida</taxon>
        <taxon>eudicotyledons</taxon>
        <taxon>Gunneridae</taxon>
        <taxon>Pentapetalae</taxon>
        <taxon>rosids</taxon>
        <taxon>fabids</taxon>
        <taxon>Fagales</taxon>
        <taxon>Fagaceae</taxon>
        <taxon>Fagus</taxon>
    </lineage>
</organism>
<feature type="region of interest" description="Disordered" evidence="1">
    <location>
        <begin position="281"/>
        <end position="302"/>
    </location>
</feature>
<evidence type="ECO:0000313" key="2">
    <source>
        <dbReference type="EMBL" id="SPC72598.1"/>
    </source>
</evidence>
<dbReference type="GO" id="GO:0005634">
    <property type="term" value="C:nucleus"/>
    <property type="evidence" value="ECO:0007669"/>
    <property type="project" value="TreeGrafter"/>
</dbReference>
<dbReference type="GO" id="GO:0003700">
    <property type="term" value="F:DNA-binding transcription factor activity"/>
    <property type="evidence" value="ECO:0007669"/>
    <property type="project" value="TreeGrafter"/>
</dbReference>
<dbReference type="EMBL" id="OIVN01000014">
    <property type="protein sequence ID" value="SPC72598.1"/>
    <property type="molecule type" value="Genomic_DNA"/>
</dbReference>
<reference evidence="2" key="1">
    <citation type="submission" date="2018-02" db="EMBL/GenBank/DDBJ databases">
        <authorList>
            <person name="Cohen D.B."/>
            <person name="Kent A.D."/>
        </authorList>
    </citation>
    <scope>NUCLEOTIDE SEQUENCE</scope>
</reference>
<evidence type="ECO:0008006" key="3">
    <source>
        <dbReference type="Google" id="ProtNLM"/>
    </source>
</evidence>
<dbReference type="PANTHER" id="PTHR10015:SF325">
    <property type="entry name" value="HEAT STRESS TRANSCRIPTION FACTOR A-8"/>
    <property type="match status" value="1"/>
</dbReference>
<dbReference type="AlphaFoldDB" id="A0A2N9ED33"/>
<feature type="compositionally biased region" description="Polar residues" evidence="1">
    <location>
        <begin position="285"/>
        <end position="302"/>
    </location>
</feature>
<dbReference type="GO" id="GO:0034605">
    <property type="term" value="P:cellular response to heat"/>
    <property type="evidence" value="ECO:0007669"/>
    <property type="project" value="TreeGrafter"/>
</dbReference>
<name>A0A2N9ED33_FAGSY</name>
<proteinExistence type="predicted"/>
<evidence type="ECO:0000256" key="1">
    <source>
        <dbReference type="SAM" id="MobiDB-lite"/>
    </source>
</evidence>
<accession>A0A2N9ED33</accession>
<gene>
    <name evidence="2" type="ORF">FSB_LOCUS480</name>
</gene>
<dbReference type="PANTHER" id="PTHR10015">
    <property type="entry name" value="HEAT SHOCK TRANSCRIPTION FACTOR"/>
    <property type="match status" value="1"/>
</dbReference>
<dbReference type="GO" id="GO:0000978">
    <property type="term" value="F:RNA polymerase II cis-regulatory region sequence-specific DNA binding"/>
    <property type="evidence" value="ECO:0007669"/>
    <property type="project" value="TreeGrafter"/>
</dbReference>
<protein>
    <recommendedName>
        <fullName evidence="3">HSF-type DNA-binding domain-containing protein</fullName>
    </recommendedName>
</protein>